<dbReference type="EMBL" id="DRIG01000004">
    <property type="protein sequence ID" value="HEC77572.1"/>
    <property type="molecule type" value="Genomic_DNA"/>
</dbReference>
<dbReference type="PANTHER" id="PTHR32182:SF0">
    <property type="entry name" value="DNA REPLICATION AND REPAIR PROTEIN RECF"/>
    <property type="match status" value="1"/>
</dbReference>
<protein>
    <recommendedName>
        <fullName evidence="3 9">DNA replication and repair protein RecF</fullName>
    </recommendedName>
</protein>
<dbReference type="PROSITE" id="PS00617">
    <property type="entry name" value="RECF_1"/>
    <property type="match status" value="1"/>
</dbReference>
<dbReference type="Gene3D" id="3.40.50.300">
    <property type="entry name" value="P-loop containing nucleotide triphosphate hydrolases"/>
    <property type="match status" value="1"/>
</dbReference>
<keyword evidence="4 9" id="KW-0963">Cytoplasm</keyword>
<dbReference type="SUPFAM" id="SSF52540">
    <property type="entry name" value="P-loop containing nucleoside triphosphate hydrolases"/>
    <property type="match status" value="1"/>
</dbReference>
<dbReference type="GO" id="GO:0006260">
    <property type="term" value="P:DNA replication"/>
    <property type="evidence" value="ECO:0007669"/>
    <property type="project" value="UniProtKB-UniRule"/>
</dbReference>
<comment type="caution">
    <text evidence="11">The sequence shown here is derived from an EMBL/GenBank/DDBJ whole genome shotgun (WGS) entry which is preliminary data.</text>
</comment>
<keyword evidence="9" id="KW-0227">DNA damage</keyword>
<organism evidence="11 12">
    <name type="scientific">candidate division WOR-3 bacterium</name>
    <dbReference type="NCBI Taxonomy" id="2052148"/>
    <lineage>
        <taxon>Bacteria</taxon>
        <taxon>Bacteria division WOR-3</taxon>
    </lineage>
</organism>
<evidence type="ECO:0000259" key="10">
    <source>
        <dbReference type="Pfam" id="PF02463"/>
    </source>
</evidence>
<dbReference type="Pfam" id="PF02463">
    <property type="entry name" value="SMC_N"/>
    <property type="match status" value="1"/>
</dbReference>
<keyword evidence="9" id="KW-0742">SOS response</keyword>
<dbReference type="Proteomes" id="UP000885826">
    <property type="component" value="Unassembled WGS sequence"/>
</dbReference>
<comment type="function">
    <text evidence="9">The RecF protein is involved in DNA metabolism; it is required for DNA replication and normal SOS inducibility. RecF binds preferentially to single-stranded, linear DNA. It also seems to bind ATP.</text>
</comment>
<sequence length="353" mass="40655">MALKRINYQGFRNLVDGELHFADDYNFIIGENGAGKTNLLEAIFYVGLASSFRARDEKNLICSGKQFLRIDAETEEKNAFLYLDGNKKKLVLQGNEVRRLSEFIGWLGITLLSIEDLWIVRGAPSKRRAFLDWAIAKISPAYLDNLIEYRKILRQRNKILQSAHDNGKLDLLELFDEQMIKIGNEIYREREKKISELKEDIIKFSSEFGMKKFTLRYHSTCPEMRLDHTVLKRVREKELIFGHTLVGPHRDDLLFFTNGHPLKHYASEGEERAAAISLKLAESEMLYRKTKSRPVLLLDEAGAELDTVKKETFLNLLKGQIFYASTQAPRFIRKEGSACRVFSVKKGQIEVSA</sequence>
<keyword evidence="8 9" id="KW-0238">DNA-binding</keyword>
<evidence type="ECO:0000313" key="12">
    <source>
        <dbReference type="Proteomes" id="UP000885826"/>
    </source>
</evidence>
<evidence type="ECO:0000256" key="7">
    <source>
        <dbReference type="ARBA" id="ARBA00022840"/>
    </source>
</evidence>
<dbReference type="GO" id="GO:0005524">
    <property type="term" value="F:ATP binding"/>
    <property type="evidence" value="ECO:0007669"/>
    <property type="project" value="UniProtKB-UniRule"/>
</dbReference>
<evidence type="ECO:0000256" key="6">
    <source>
        <dbReference type="ARBA" id="ARBA00022741"/>
    </source>
</evidence>
<dbReference type="InterPro" id="IPR003395">
    <property type="entry name" value="RecF/RecN/SMC_N"/>
</dbReference>
<feature type="binding site" evidence="9">
    <location>
        <begin position="30"/>
        <end position="37"/>
    </location>
    <ligand>
        <name>ATP</name>
        <dbReference type="ChEBI" id="CHEBI:30616"/>
    </ligand>
</feature>
<dbReference type="InterPro" id="IPR018078">
    <property type="entry name" value="DNA-binding_RecF_CS"/>
</dbReference>
<comment type="subcellular location">
    <subcellularLocation>
        <location evidence="1 9">Cytoplasm</location>
    </subcellularLocation>
</comment>
<dbReference type="GO" id="GO:0000731">
    <property type="term" value="P:DNA synthesis involved in DNA repair"/>
    <property type="evidence" value="ECO:0007669"/>
    <property type="project" value="TreeGrafter"/>
</dbReference>
<dbReference type="AlphaFoldDB" id="A0A9C9EL25"/>
<evidence type="ECO:0000256" key="1">
    <source>
        <dbReference type="ARBA" id="ARBA00004496"/>
    </source>
</evidence>
<evidence type="ECO:0000256" key="2">
    <source>
        <dbReference type="ARBA" id="ARBA00008016"/>
    </source>
</evidence>
<dbReference type="InterPro" id="IPR001238">
    <property type="entry name" value="DNA-binding_RecF"/>
</dbReference>
<evidence type="ECO:0000313" key="11">
    <source>
        <dbReference type="EMBL" id="HEC77572.1"/>
    </source>
</evidence>
<dbReference type="GO" id="GO:0006302">
    <property type="term" value="P:double-strand break repair"/>
    <property type="evidence" value="ECO:0007669"/>
    <property type="project" value="TreeGrafter"/>
</dbReference>
<dbReference type="InterPro" id="IPR042174">
    <property type="entry name" value="RecF_2"/>
</dbReference>
<dbReference type="NCBIfam" id="TIGR00611">
    <property type="entry name" value="recf"/>
    <property type="match status" value="1"/>
</dbReference>
<accession>A0A9C9EL25</accession>
<evidence type="ECO:0000256" key="8">
    <source>
        <dbReference type="ARBA" id="ARBA00023125"/>
    </source>
</evidence>
<keyword evidence="6 9" id="KW-0547">Nucleotide-binding</keyword>
<evidence type="ECO:0000256" key="4">
    <source>
        <dbReference type="ARBA" id="ARBA00022490"/>
    </source>
</evidence>
<dbReference type="GO" id="GO:0005737">
    <property type="term" value="C:cytoplasm"/>
    <property type="evidence" value="ECO:0007669"/>
    <property type="project" value="UniProtKB-SubCell"/>
</dbReference>
<evidence type="ECO:0000256" key="5">
    <source>
        <dbReference type="ARBA" id="ARBA00022705"/>
    </source>
</evidence>
<name>A0A9C9EL25_UNCW3</name>
<dbReference type="GO" id="GO:0003697">
    <property type="term" value="F:single-stranded DNA binding"/>
    <property type="evidence" value="ECO:0007669"/>
    <property type="project" value="UniProtKB-UniRule"/>
</dbReference>
<dbReference type="GO" id="GO:0009432">
    <property type="term" value="P:SOS response"/>
    <property type="evidence" value="ECO:0007669"/>
    <property type="project" value="UniProtKB-UniRule"/>
</dbReference>
<reference evidence="11" key="1">
    <citation type="journal article" date="2020" name="mSystems">
        <title>Genome- and Community-Level Interaction Insights into Carbon Utilization and Element Cycling Functions of Hydrothermarchaeota in Hydrothermal Sediment.</title>
        <authorList>
            <person name="Zhou Z."/>
            <person name="Liu Y."/>
            <person name="Xu W."/>
            <person name="Pan J."/>
            <person name="Luo Z.H."/>
            <person name="Li M."/>
        </authorList>
    </citation>
    <scope>NUCLEOTIDE SEQUENCE</scope>
    <source>
        <strain evidence="11">HyVt-388</strain>
    </source>
</reference>
<dbReference type="HAMAP" id="MF_00365">
    <property type="entry name" value="RecF"/>
    <property type="match status" value="1"/>
</dbReference>
<proteinExistence type="inferred from homology"/>
<feature type="domain" description="RecF/RecN/SMC N-terminal" evidence="10">
    <location>
        <begin position="3"/>
        <end position="343"/>
    </location>
</feature>
<comment type="similarity">
    <text evidence="2 9">Belongs to the RecF family.</text>
</comment>
<dbReference type="InterPro" id="IPR027417">
    <property type="entry name" value="P-loop_NTPase"/>
</dbReference>
<evidence type="ECO:0000256" key="9">
    <source>
        <dbReference type="HAMAP-Rule" id="MF_00365"/>
    </source>
</evidence>
<keyword evidence="5 9" id="KW-0235">DNA replication</keyword>
<dbReference type="PANTHER" id="PTHR32182">
    <property type="entry name" value="DNA REPLICATION AND REPAIR PROTEIN RECF"/>
    <property type="match status" value="1"/>
</dbReference>
<gene>
    <name evidence="9 11" type="primary">recF</name>
    <name evidence="11" type="ORF">ENI34_00330</name>
</gene>
<evidence type="ECO:0000256" key="3">
    <source>
        <dbReference type="ARBA" id="ARBA00020170"/>
    </source>
</evidence>
<keyword evidence="7 9" id="KW-0067">ATP-binding</keyword>
<keyword evidence="9" id="KW-0234">DNA repair</keyword>
<dbReference type="Gene3D" id="1.20.1050.90">
    <property type="entry name" value="RecF/RecN/SMC, N-terminal domain"/>
    <property type="match status" value="1"/>
</dbReference>